<dbReference type="PROSITE" id="PS51257">
    <property type="entry name" value="PROKAR_LIPOPROTEIN"/>
    <property type="match status" value="1"/>
</dbReference>
<dbReference type="EMBL" id="JARXYA010000014">
    <property type="protein sequence ID" value="MDH6504768.1"/>
    <property type="molecule type" value="Genomic_DNA"/>
</dbReference>
<name>A0AA43MBL8_9BURK</name>
<dbReference type="Proteomes" id="UP001161160">
    <property type="component" value="Unassembled WGS sequence"/>
</dbReference>
<keyword evidence="4" id="KW-1185">Reference proteome</keyword>
<dbReference type="Gene3D" id="3.40.50.1820">
    <property type="entry name" value="alpha/beta hydrolase"/>
    <property type="match status" value="1"/>
</dbReference>
<protein>
    <submittedName>
        <fullName evidence="3">Dienelactone hydrolase</fullName>
    </submittedName>
</protein>
<organism evidence="3 4">
    <name type="scientific">Polynucleobacter sphagniphilus</name>
    <dbReference type="NCBI Taxonomy" id="1743169"/>
    <lineage>
        <taxon>Bacteria</taxon>
        <taxon>Pseudomonadati</taxon>
        <taxon>Pseudomonadota</taxon>
        <taxon>Betaproteobacteria</taxon>
        <taxon>Burkholderiales</taxon>
        <taxon>Burkholderiaceae</taxon>
        <taxon>Polynucleobacter</taxon>
    </lineage>
</organism>
<dbReference type="GO" id="GO:0016787">
    <property type="term" value="F:hydrolase activity"/>
    <property type="evidence" value="ECO:0007669"/>
    <property type="project" value="UniProtKB-KW"/>
</dbReference>
<evidence type="ECO:0000259" key="2">
    <source>
        <dbReference type="Pfam" id="PF03959"/>
    </source>
</evidence>
<gene>
    <name evidence="3" type="ORF">M2127_002097</name>
</gene>
<feature type="signal peptide" evidence="1">
    <location>
        <begin position="1"/>
        <end position="23"/>
    </location>
</feature>
<accession>A0AA43MBL8</accession>
<dbReference type="AlphaFoldDB" id="A0AA43MBL8"/>
<evidence type="ECO:0000313" key="4">
    <source>
        <dbReference type="Proteomes" id="UP001161160"/>
    </source>
</evidence>
<reference evidence="3" key="1">
    <citation type="submission" date="2023-04" db="EMBL/GenBank/DDBJ databases">
        <title>Genome Encyclopedia of Bacteria and Archaea VI: Functional Genomics of Type Strains.</title>
        <authorList>
            <person name="Whitman W."/>
        </authorList>
    </citation>
    <scope>NUCLEOTIDE SEQUENCE</scope>
    <source>
        <strain evidence="3">Enz.4-51</strain>
    </source>
</reference>
<keyword evidence="3" id="KW-0378">Hydrolase</keyword>
<dbReference type="Pfam" id="PF03959">
    <property type="entry name" value="FSH1"/>
    <property type="match status" value="1"/>
</dbReference>
<keyword evidence="1" id="KW-0732">Signal</keyword>
<dbReference type="InterPro" id="IPR005645">
    <property type="entry name" value="FSH-like_dom"/>
</dbReference>
<sequence>MNKMSVASSIFCLIALCSLLGCTNPPPPSLERLNTQNLKLLEQRQWQAQTIYTSNFDFWSASSPTLNAQTVVVYLEGDGHAWLNSRTPSPDPTPYDPIALKLALQDPAPAVTYLGRVCQYTNPTISRNCDPSAWLSHRYSQAVISSTNEALDQIKRKFNAKYLVLVGYSGGAAIAALSASQRQDVRQIITVAGNLDTATWVNYHRLSPLAGSLNPADYSEKLGQLPQIHFLGEADEVVPPSLTQNYAMKLGASAPIKLVSLPSYNHQCCWVDAWPTLLPKYRPLD</sequence>
<evidence type="ECO:0000256" key="1">
    <source>
        <dbReference type="SAM" id="SignalP"/>
    </source>
</evidence>
<dbReference type="SUPFAM" id="SSF53474">
    <property type="entry name" value="alpha/beta-Hydrolases"/>
    <property type="match status" value="1"/>
</dbReference>
<dbReference type="InterPro" id="IPR029058">
    <property type="entry name" value="AB_hydrolase_fold"/>
</dbReference>
<dbReference type="RefSeq" id="WP_280757011.1">
    <property type="nucleotide sequence ID" value="NZ_JARXXW010000015.1"/>
</dbReference>
<feature type="chain" id="PRO_5041372722" evidence="1">
    <location>
        <begin position="24"/>
        <end position="285"/>
    </location>
</feature>
<proteinExistence type="predicted"/>
<feature type="domain" description="Serine hydrolase" evidence="2">
    <location>
        <begin position="127"/>
        <end position="245"/>
    </location>
</feature>
<comment type="caution">
    <text evidence="3">The sequence shown here is derived from an EMBL/GenBank/DDBJ whole genome shotgun (WGS) entry which is preliminary data.</text>
</comment>
<evidence type="ECO:0000313" key="3">
    <source>
        <dbReference type="EMBL" id="MDH6504768.1"/>
    </source>
</evidence>